<dbReference type="PROSITE" id="PS51462">
    <property type="entry name" value="NUDIX"/>
    <property type="match status" value="1"/>
</dbReference>
<feature type="binding site" evidence="3">
    <location>
        <position position="103"/>
    </location>
    <ligand>
        <name>Mg(2+)</name>
        <dbReference type="ChEBI" id="CHEBI:18420"/>
        <label>1</label>
    </ligand>
</feature>
<dbReference type="Proteomes" id="UP000194260">
    <property type="component" value="Chromosome"/>
</dbReference>
<evidence type="ECO:0000256" key="2">
    <source>
        <dbReference type="ARBA" id="ARBA00022801"/>
    </source>
</evidence>
<dbReference type="InterPro" id="IPR004385">
    <property type="entry name" value="NDP_pyrophosphatase"/>
</dbReference>
<dbReference type="GO" id="GO:0006753">
    <property type="term" value="P:nucleoside phosphate metabolic process"/>
    <property type="evidence" value="ECO:0007669"/>
    <property type="project" value="TreeGrafter"/>
</dbReference>
<dbReference type="STRING" id="1660073.CSUIS_0293"/>
<dbReference type="EMBL" id="CP018789">
    <property type="protein sequence ID" value="ARR00134.1"/>
    <property type="molecule type" value="Genomic_DNA"/>
</dbReference>
<accession>A0A1X9SV01</accession>
<dbReference type="AlphaFoldDB" id="A0A1X9SV01"/>
<evidence type="ECO:0000259" key="5">
    <source>
        <dbReference type="PROSITE" id="PS51462"/>
    </source>
</evidence>
<keyword evidence="2" id="KW-0378">Hydrolase</keyword>
<dbReference type="GO" id="GO:0019693">
    <property type="term" value="P:ribose phosphate metabolic process"/>
    <property type="evidence" value="ECO:0007669"/>
    <property type="project" value="TreeGrafter"/>
</dbReference>
<dbReference type="CDD" id="cd18887">
    <property type="entry name" value="NUDIX_UGPPase_Nudt14"/>
    <property type="match status" value="1"/>
</dbReference>
<name>A0A1X9SV01_9BACT</name>
<dbReference type="GO" id="GO:0046872">
    <property type="term" value="F:metal ion binding"/>
    <property type="evidence" value="ECO:0007669"/>
    <property type="project" value="UniProtKB-KW"/>
</dbReference>
<dbReference type="SUPFAM" id="SSF55811">
    <property type="entry name" value="Nudix"/>
    <property type="match status" value="1"/>
</dbReference>
<reference evidence="7" key="1">
    <citation type="journal article" date="2017" name="Genome Biol. Evol.">
        <title>Comparative Genomic Analysis Identifies a Campylobacter Clade Deficient in Selenium Metabolism.</title>
        <authorList>
            <person name="Miller W.G."/>
            <person name="Yee E."/>
            <person name="Lopes B.S."/>
            <person name="Chapman M.H."/>
            <person name="Huynh S."/>
            <person name="Bono J.L."/>
            <person name="Parker C.T."/>
            <person name="Strachan N.J.C."/>
            <person name="Forbes K.J."/>
        </authorList>
    </citation>
    <scope>NUCLEOTIDE SEQUENCE [LARGE SCALE GENOMIC DNA]</scope>
    <source>
        <strain evidence="7">RM6137</strain>
    </source>
</reference>
<evidence type="ECO:0000256" key="4">
    <source>
        <dbReference type="PIRSR" id="PIRSR604385-3"/>
    </source>
</evidence>
<keyword evidence="3" id="KW-0479">Metal-binding</keyword>
<dbReference type="PANTHER" id="PTHR11839:SF15">
    <property type="entry name" value="URIDINE DIPHOSPHATE GLUCOSE PYROPHOSPHATASE NUDT14"/>
    <property type="match status" value="1"/>
</dbReference>
<evidence type="ECO:0000256" key="1">
    <source>
        <dbReference type="ARBA" id="ARBA00001946"/>
    </source>
</evidence>
<comment type="cofactor">
    <cofactor evidence="1 3">
        <name>Mg(2+)</name>
        <dbReference type="ChEBI" id="CHEBI:18420"/>
    </cofactor>
</comment>
<keyword evidence="3" id="KW-0460">Magnesium</keyword>
<dbReference type="NCBIfam" id="TIGR00052">
    <property type="entry name" value="nudix-type nucleoside diphosphatase, YffH/AdpP family"/>
    <property type="match status" value="1"/>
</dbReference>
<organism evidence="6 7">
    <name type="scientific">Campylobacter porcelli</name>
    <dbReference type="NCBI Taxonomy" id="1660073"/>
    <lineage>
        <taxon>Bacteria</taxon>
        <taxon>Pseudomonadati</taxon>
        <taxon>Campylobacterota</taxon>
        <taxon>Epsilonproteobacteria</taxon>
        <taxon>Campylobacterales</taxon>
        <taxon>Campylobacteraceae</taxon>
        <taxon>Campylobacter</taxon>
    </lineage>
</organism>
<dbReference type="InterPro" id="IPR000086">
    <property type="entry name" value="NUDIX_hydrolase_dom"/>
</dbReference>
<sequence>MDFTISDLKIIPLKESKFVRPFSISYTQDGKKKCWDCVEAHDSVSCLLYHREFDSFLFVRQFRPSVWYYQEKNQIQTKNGLTYELCAGIMDKGLDTKATMIEEIIEETGYSLSNIERVTSSFTALGFGANSQTLFYGEIDESMKVSSGGGVDDEKIELVFIKQSQILNFIYDESKVKAPNLQFSILWWMMNKKAKFD</sequence>
<dbReference type="GO" id="GO:0008768">
    <property type="term" value="F:UDP-sugar diphosphatase activity"/>
    <property type="evidence" value="ECO:0007669"/>
    <property type="project" value="TreeGrafter"/>
</dbReference>
<feature type="binding site" evidence="3">
    <location>
        <position position="87"/>
    </location>
    <ligand>
        <name>Mg(2+)</name>
        <dbReference type="ChEBI" id="CHEBI:18420"/>
        <label>1</label>
    </ligand>
</feature>
<feature type="short sequence motif" description="Nudix box" evidence="4">
    <location>
        <begin position="88"/>
        <end position="110"/>
    </location>
</feature>
<feature type="domain" description="Nudix hydrolase" evidence="5">
    <location>
        <begin position="39"/>
        <end position="183"/>
    </location>
</feature>
<feature type="binding site" evidence="3">
    <location>
        <position position="107"/>
    </location>
    <ligand>
        <name>Mg(2+)</name>
        <dbReference type="ChEBI" id="CHEBI:18420"/>
        <label>1</label>
    </ligand>
</feature>
<protein>
    <submittedName>
        <fullName evidence="6">Nudix-type nucleoside diphosphatase</fullName>
    </submittedName>
</protein>
<dbReference type="KEGG" id="camy:CSUIS_0293"/>
<dbReference type="RefSeq" id="WP_086296818.1">
    <property type="nucleotide sequence ID" value="NZ_CP018789.1"/>
</dbReference>
<dbReference type="InterPro" id="IPR015797">
    <property type="entry name" value="NUDIX_hydrolase-like_dom_sf"/>
</dbReference>
<evidence type="ECO:0000313" key="6">
    <source>
        <dbReference type="EMBL" id="ARR00134.1"/>
    </source>
</evidence>
<evidence type="ECO:0000256" key="3">
    <source>
        <dbReference type="PIRSR" id="PIRSR604385-2"/>
    </source>
</evidence>
<proteinExistence type="predicted"/>
<gene>
    <name evidence="6" type="ORF">CSUIS_0293</name>
</gene>
<evidence type="ECO:0000313" key="7">
    <source>
        <dbReference type="Proteomes" id="UP000194260"/>
    </source>
</evidence>
<dbReference type="PANTHER" id="PTHR11839">
    <property type="entry name" value="UDP/ADP-SUGAR PYROPHOSPHATASE"/>
    <property type="match status" value="1"/>
</dbReference>
<dbReference type="Gene3D" id="3.90.79.10">
    <property type="entry name" value="Nucleoside Triphosphate Pyrophosphohydrolase"/>
    <property type="match status" value="1"/>
</dbReference>
<feature type="binding site" evidence="3">
    <location>
        <position position="154"/>
    </location>
    <ligand>
        <name>Mg(2+)</name>
        <dbReference type="ChEBI" id="CHEBI:18420"/>
        <label>1</label>
    </ligand>
</feature>